<protein>
    <recommendedName>
        <fullName evidence="1">Reverse transcriptase/retrotransposon-derived protein RNase H-like domain-containing protein</fullName>
    </recommendedName>
</protein>
<gene>
    <name evidence="2" type="ORF">MTR67_052437</name>
</gene>
<dbReference type="InterPro" id="IPR043502">
    <property type="entry name" value="DNA/RNA_pol_sf"/>
</dbReference>
<dbReference type="Proteomes" id="UP001234989">
    <property type="component" value="Chromosome 12"/>
</dbReference>
<evidence type="ECO:0000313" key="2">
    <source>
        <dbReference type="EMBL" id="WMV59052.1"/>
    </source>
</evidence>
<keyword evidence="3" id="KW-1185">Reference proteome</keyword>
<proteinExistence type="predicted"/>
<name>A0AAF0V6X9_SOLVR</name>
<dbReference type="PANTHER" id="PTHR33064">
    <property type="entry name" value="POL PROTEIN"/>
    <property type="match status" value="1"/>
</dbReference>
<dbReference type="AlphaFoldDB" id="A0AAF0V6X9"/>
<feature type="non-terminal residue" evidence="2">
    <location>
        <position position="1"/>
    </location>
</feature>
<dbReference type="InterPro" id="IPR043128">
    <property type="entry name" value="Rev_trsase/Diguanyl_cyclase"/>
</dbReference>
<dbReference type="InterPro" id="IPR041577">
    <property type="entry name" value="RT_RNaseH_2"/>
</dbReference>
<accession>A0AAF0V6X9</accession>
<dbReference type="EMBL" id="CP133623">
    <property type="protein sequence ID" value="WMV59052.1"/>
    <property type="molecule type" value="Genomic_DNA"/>
</dbReference>
<evidence type="ECO:0000259" key="1">
    <source>
        <dbReference type="Pfam" id="PF17919"/>
    </source>
</evidence>
<dbReference type="SUPFAM" id="SSF56672">
    <property type="entry name" value="DNA/RNA polymerases"/>
    <property type="match status" value="1"/>
</dbReference>
<feature type="domain" description="Reverse transcriptase/retrotransposon-derived protein RNase H-like" evidence="1">
    <location>
        <begin position="67"/>
        <end position="100"/>
    </location>
</feature>
<organism evidence="2 3">
    <name type="scientific">Solanum verrucosum</name>
    <dbReference type="NCBI Taxonomy" id="315347"/>
    <lineage>
        <taxon>Eukaryota</taxon>
        <taxon>Viridiplantae</taxon>
        <taxon>Streptophyta</taxon>
        <taxon>Embryophyta</taxon>
        <taxon>Tracheophyta</taxon>
        <taxon>Spermatophyta</taxon>
        <taxon>Magnoliopsida</taxon>
        <taxon>eudicotyledons</taxon>
        <taxon>Gunneridae</taxon>
        <taxon>Pentapetalae</taxon>
        <taxon>asterids</taxon>
        <taxon>lamiids</taxon>
        <taxon>Solanales</taxon>
        <taxon>Solanaceae</taxon>
        <taxon>Solanoideae</taxon>
        <taxon>Solaneae</taxon>
        <taxon>Solanum</taxon>
    </lineage>
</organism>
<dbReference type="PANTHER" id="PTHR33064:SF37">
    <property type="entry name" value="RIBONUCLEASE H"/>
    <property type="match status" value="1"/>
</dbReference>
<evidence type="ECO:0000313" key="3">
    <source>
        <dbReference type="Proteomes" id="UP001234989"/>
    </source>
</evidence>
<dbReference type="Gene3D" id="3.30.70.270">
    <property type="match status" value="1"/>
</dbReference>
<dbReference type="InterPro" id="IPR051320">
    <property type="entry name" value="Viral_Replic_Matur_Polypro"/>
</dbReference>
<dbReference type="Pfam" id="PF17919">
    <property type="entry name" value="RT_RNaseH_2"/>
    <property type="match status" value="1"/>
</dbReference>
<dbReference type="FunFam" id="3.30.70.270:FF:000020">
    <property type="entry name" value="Transposon Tf2-6 polyprotein-like Protein"/>
    <property type="match status" value="1"/>
</dbReference>
<reference evidence="2" key="1">
    <citation type="submission" date="2023-08" db="EMBL/GenBank/DDBJ databases">
        <title>A de novo genome assembly of Solanum verrucosum Schlechtendal, a Mexican diploid species geographically isolated from the other diploid A-genome species in potato relatives.</title>
        <authorList>
            <person name="Hosaka K."/>
        </authorList>
    </citation>
    <scope>NUCLEOTIDE SEQUENCE</scope>
    <source>
        <tissue evidence="2">Young leaves</tissue>
    </source>
</reference>
<sequence length="107" mass="12167">LGHVLTPGGLAVDPVKIQIIQQWPSPRSVKDVRSFLGLSGYYRRFIRQYASFAGPLTDLLRKEPFCWTDHCQEAFDALKKALNTAPVLSLPNFTLEFHMKLMHRVLG</sequence>